<reference evidence="2 3" key="1">
    <citation type="journal article" date="2023" name="Mol. Biol. Evol.">
        <title>Genomics of Secondarily Temperate Adaptation in the Only Non-Antarctic Icefish.</title>
        <authorList>
            <person name="Rivera-Colon A.G."/>
            <person name="Rayamajhi N."/>
            <person name="Minhas B.F."/>
            <person name="Madrigal G."/>
            <person name="Bilyk K.T."/>
            <person name="Yoon V."/>
            <person name="Hune M."/>
            <person name="Gregory S."/>
            <person name="Cheng C.H.C."/>
            <person name="Catchen J.M."/>
        </authorList>
    </citation>
    <scope>NUCLEOTIDE SEQUENCE [LARGE SCALE GENOMIC DNA]</scope>
    <source>
        <tissue evidence="2">White muscle</tissue>
    </source>
</reference>
<dbReference type="EMBL" id="JAURVH010001516">
    <property type="protein sequence ID" value="KAK5930822.1"/>
    <property type="molecule type" value="Genomic_DNA"/>
</dbReference>
<protein>
    <submittedName>
        <fullName evidence="2">Uncharacterized protein</fullName>
    </submittedName>
</protein>
<organism evidence="2 3">
    <name type="scientific">Champsocephalus gunnari</name>
    <name type="common">Mackerel icefish</name>
    <dbReference type="NCBI Taxonomy" id="52237"/>
    <lineage>
        <taxon>Eukaryota</taxon>
        <taxon>Metazoa</taxon>
        <taxon>Chordata</taxon>
        <taxon>Craniata</taxon>
        <taxon>Vertebrata</taxon>
        <taxon>Euteleostomi</taxon>
        <taxon>Actinopterygii</taxon>
        <taxon>Neopterygii</taxon>
        <taxon>Teleostei</taxon>
        <taxon>Neoteleostei</taxon>
        <taxon>Acanthomorphata</taxon>
        <taxon>Eupercaria</taxon>
        <taxon>Perciformes</taxon>
        <taxon>Notothenioidei</taxon>
        <taxon>Channichthyidae</taxon>
        <taxon>Champsocephalus</taxon>
    </lineage>
</organism>
<comment type="caution">
    <text evidence="2">The sequence shown here is derived from an EMBL/GenBank/DDBJ whole genome shotgun (WGS) entry which is preliminary data.</text>
</comment>
<evidence type="ECO:0000256" key="1">
    <source>
        <dbReference type="SAM" id="MobiDB-lite"/>
    </source>
</evidence>
<dbReference type="Proteomes" id="UP001331515">
    <property type="component" value="Unassembled WGS sequence"/>
</dbReference>
<sequence>MFTVVTQPKSEAAPFSLDLSSLCNKQSHTALNGPPPPPLSSRSYSTRFLAAYGACLTPCQYKPHPQAQLAPPPSSDQMAKSKRVGPVVGGAG</sequence>
<keyword evidence="3" id="KW-1185">Reference proteome</keyword>
<proteinExistence type="predicted"/>
<accession>A0AAN8DWX6</accession>
<feature type="region of interest" description="Disordered" evidence="1">
    <location>
        <begin position="63"/>
        <end position="92"/>
    </location>
</feature>
<name>A0AAN8DWX6_CHAGU</name>
<evidence type="ECO:0000313" key="3">
    <source>
        <dbReference type="Proteomes" id="UP001331515"/>
    </source>
</evidence>
<dbReference type="AlphaFoldDB" id="A0AAN8DWX6"/>
<evidence type="ECO:0000313" key="2">
    <source>
        <dbReference type="EMBL" id="KAK5930822.1"/>
    </source>
</evidence>
<gene>
    <name evidence="2" type="ORF">CgunFtcFv8_027033</name>
</gene>